<organism evidence="3 4">
    <name type="scientific">Biomphalaria glabrata</name>
    <name type="common">Bloodfluke planorb</name>
    <name type="synonym">Freshwater snail</name>
    <dbReference type="NCBI Taxonomy" id="6526"/>
    <lineage>
        <taxon>Eukaryota</taxon>
        <taxon>Metazoa</taxon>
        <taxon>Spiralia</taxon>
        <taxon>Lophotrochozoa</taxon>
        <taxon>Mollusca</taxon>
        <taxon>Gastropoda</taxon>
        <taxon>Heterobranchia</taxon>
        <taxon>Euthyneura</taxon>
        <taxon>Panpulmonata</taxon>
        <taxon>Hygrophila</taxon>
        <taxon>Lymnaeoidea</taxon>
        <taxon>Planorbidae</taxon>
        <taxon>Biomphalaria</taxon>
    </lineage>
</organism>
<dbReference type="VEuPathDB" id="VectorBase:BGLAX_044222"/>
<evidence type="ECO:0000313" key="4">
    <source>
        <dbReference type="Proteomes" id="UP000076420"/>
    </source>
</evidence>
<evidence type="ECO:0000256" key="1">
    <source>
        <dbReference type="ARBA" id="ARBA00006137"/>
    </source>
</evidence>
<evidence type="ECO:0000256" key="2">
    <source>
        <dbReference type="SAM" id="MobiDB-lite"/>
    </source>
</evidence>
<dbReference type="PANTHER" id="PTHR34766:SF1">
    <property type="entry name" value="UPF0449 PROTEIN C19ORF25"/>
    <property type="match status" value="1"/>
</dbReference>
<feature type="compositionally biased region" description="Low complexity" evidence="2">
    <location>
        <begin position="144"/>
        <end position="154"/>
    </location>
</feature>
<dbReference type="Pfam" id="PF15136">
    <property type="entry name" value="UPF0449"/>
    <property type="match status" value="1"/>
</dbReference>
<dbReference type="AlphaFoldDB" id="A0A2C9KLW0"/>
<dbReference type="VEuPathDB" id="VectorBase:BGLB021201"/>
<dbReference type="KEGG" id="bgt:106064843"/>
<comment type="similarity">
    <text evidence="1">Belongs to the UPF0449 family.</text>
</comment>
<reference evidence="3" key="1">
    <citation type="submission" date="2020-05" db="UniProtKB">
        <authorList>
            <consortium name="EnsemblMetazoa"/>
        </authorList>
    </citation>
    <scope>IDENTIFICATION</scope>
    <source>
        <strain evidence="3">BB02</strain>
    </source>
</reference>
<name>A0A2C9KLW0_BIOGL</name>
<feature type="region of interest" description="Disordered" evidence="2">
    <location>
        <begin position="142"/>
        <end position="161"/>
    </location>
</feature>
<dbReference type="OrthoDB" id="6129359at2759"/>
<accession>A0A2C9KLW0</accession>
<protein>
    <submittedName>
        <fullName evidence="3">Uncharacterized protein</fullName>
    </submittedName>
</protein>
<gene>
    <name evidence="3" type="primary">106064843</name>
</gene>
<dbReference type="InterPro" id="IPR028227">
    <property type="entry name" value="UPF0449"/>
</dbReference>
<dbReference type="PANTHER" id="PTHR34766">
    <property type="entry name" value="UPF0449 PROTEIN C19ORF25"/>
    <property type="match status" value="1"/>
</dbReference>
<dbReference type="Proteomes" id="UP000076420">
    <property type="component" value="Unassembled WGS sequence"/>
</dbReference>
<evidence type="ECO:0000313" key="3">
    <source>
        <dbReference type="EnsemblMetazoa" id="BGLB021201-PA"/>
    </source>
</evidence>
<proteinExistence type="inferred from homology"/>
<sequence>MGIMPKSNRLPERPKPPSWEAVTEDIASIANDDVVFKVGKLNVASYDPTLLSEKNNLQDSDVEASDLIDSHEIESSYNDTLRLIKLYSELKDAPVRLEQQYSHLKVMGQELTQSILNLKDLAQSVSKDAEDVKLSLQHEFTPDSSYSTKSLSAKSKAKRKK</sequence>
<dbReference type="RefSeq" id="XP_013078920.2">
    <property type="nucleotide sequence ID" value="XM_013223466.2"/>
</dbReference>
<dbReference type="EnsemblMetazoa" id="BGLB021201-RA">
    <property type="protein sequence ID" value="BGLB021201-PA"/>
    <property type="gene ID" value="BGLB021201"/>
</dbReference>